<sequence>MKAVVQVEMDEQRATLNLLRGSQIGKASDYKKFLKDHFGD</sequence>
<gene>
    <name evidence="1" type="ORF">DLP05_017</name>
</gene>
<evidence type="ECO:0000313" key="1">
    <source>
        <dbReference type="EMBL" id="ATS92415.1"/>
    </source>
</evidence>
<protein>
    <submittedName>
        <fullName evidence="1">Uncharacterized protein</fullName>
    </submittedName>
</protein>
<organism evidence="1 2">
    <name type="scientific">Stenotrophomonas phage vB_SmaS_DLP_5</name>
    <dbReference type="NCBI Taxonomy" id="2044561"/>
    <lineage>
        <taxon>Viruses</taxon>
        <taxon>Duplodnaviria</taxon>
        <taxon>Heunggongvirae</taxon>
        <taxon>Uroviricota</taxon>
        <taxon>Caudoviricetes</taxon>
        <taxon>Delepquintavirus</taxon>
        <taxon>Delepquintavirus DLP5</taxon>
    </lineage>
</organism>
<keyword evidence="2" id="KW-1185">Reference proteome</keyword>
<name>A0A2D2W2P5_9CAUD</name>
<proteinExistence type="predicted"/>
<reference evidence="1 2" key="2">
    <citation type="submission" date="2017-11" db="EMBL/GenBank/DDBJ databases">
        <title>Lysogenic conversion of Stenotrophomonas maltophilia by temperate phage DLP4.</title>
        <authorList>
            <person name="Dennis J."/>
            <person name="Stothard P."/>
        </authorList>
    </citation>
    <scope>NUCLEOTIDE SEQUENCE [LARGE SCALE GENOMIC DNA]</scope>
</reference>
<reference evidence="2" key="1">
    <citation type="submission" date="2017-10" db="EMBL/GenBank/DDBJ databases">
        <authorList>
            <person name="Peters D.L."/>
        </authorList>
    </citation>
    <scope>NUCLEOTIDE SEQUENCE [LARGE SCALE GENOMIC DNA]</scope>
</reference>
<dbReference type="EMBL" id="MG189906">
    <property type="protein sequence ID" value="ATS92415.1"/>
    <property type="molecule type" value="Genomic_DNA"/>
</dbReference>
<accession>A0A2D2W2P5</accession>
<evidence type="ECO:0000313" key="2">
    <source>
        <dbReference type="Proteomes" id="UP000241675"/>
    </source>
</evidence>
<dbReference type="Proteomes" id="UP000241675">
    <property type="component" value="Segment"/>
</dbReference>